<comment type="caution">
    <text evidence="2">The sequence shown here is derived from an EMBL/GenBank/DDBJ whole genome shotgun (WGS) entry which is preliminary data.</text>
</comment>
<dbReference type="EMBL" id="JAIQCV010000010">
    <property type="protein sequence ID" value="KAH1055924.1"/>
    <property type="molecule type" value="Genomic_DNA"/>
</dbReference>
<keyword evidence="3" id="KW-1185">Reference proteome</keyword>
<organism evidence="2 3">
    <name type="scientific">Gossypium stocksii</name>
    <dbReference type="NCBI Taxonomy" id="47602"/>
    <lineage>
        <taxon>Eukaryota</taxon>
        <taxon>Viridiplantae</taxon>
        <taxon>Streptophyta</taxon>
        <taxon>Embryophyta</taxon>
        <taxon>Tracheophyta</taxon>
        <taxon>Spermatophyta</taxon>
        <taxon>Magnoliopsida</taxon>
        <taxon>eudicotyledons</taxon>
        <taxon>Gunneridae</taxon>
        <taxon>Pentapetalae</taxon>
        <taxon>rosids</taxon>
        <taxon>malvids</taxon>
        <taxon>Malvales</taxon>
        <taxon>Malvaceae</taxon>
        <taxon>Malvoideae</taxon>
        <taxon>Gossypium</taxon>
    </lineage>
</organism>
<evidence type="ECO:0000313" key="2">
    <source>
        <dbReference type="EMBL" id="KAH1055924.1"/>
    </source>
</evidence>
<evidence type="ECO:0000256" key="1">
    <source>
        <dbReference type="ARBA" id="ARBA00004479"/>
    </source>
</evidence>
<gene>
    <name evidence="2" type="ORF">J1N35_033989</name>
</gene>
<reference evidence="2 3" key="1">
    <citation type="journal article" date="2021" name="Plant Biotechnol. J.">
        <title>Multi-omics assisted identification of the key and species-specific regulatory components of drought-tolerant mechanisms in Gossypium stocksii.</title>
        <authorList>
            <person name="Yu D."/>
            <person name="Ke L."/>
            <person name="Zhang D."/>
            <person name="Wu Y."/>
            <person name="Sun Y."/>
            <person name="Mei J."/>
            <person name="Sun J."/>
            <person name="Sun Y."/>
        </authorList>
    </citation>
    <scope>NUCLEOTIDE SEQUENCE [LARGE SCALE GENOMIC DNA]</scope>
    <source>
        <strain evidence="3">cv. E1</strain>
        <tissue evidence="2">Leaf</tissue>
    </source>
</reference>
<accession>A0A9D3UT37</accession>
<name>A0A9D3UT37_9ROSI</name>
<dbReference type="AlphaFoldDB" id="A0A9D3UT37"/>
<dbReference type="Gene3D" id="1.10.510.10">
    <property type="entry name" value="Transferase(Phosphotransferase) domain 1"/>
    <property type="match status" value="1"/>
</dbReference>
<sequence>MALGGKLVFDHSDLGWGLIAFSIIFLSFPLLDDLSQALVLQQKGNPLELVDPKLGTKFDKEEAMRIIKVALLCTNPSPAHRPTMSEVVSMLKGRTNVHEIISEPSSYGDGMRFKSLTEFNQVIL</sequence>
<protein>
    <recommendedName>
        <fullName evidence="4">Serine-threonine/tyrosine-protein kinase catalytic domain-containing protein</fullName>
    </recommendedName>
</protein>
<comment type="subcellular location">
    <subcellularLocation>
        <location evidence="1">Membrane</location>
        <topology evidence="1">Single-pass type I membrane protein</topology>
    </subcellularLocation>
</comment>
<dbReference type="PANTHER" id="PTHR48006">
    <property type="entry name" value="LEUCINE-RICH REPEAT-CONTAINING PROTEIN DDB_G0281931-RELATED"/>
    <property type="match status" value="1"/>
</dbReference>
<dbReference type="OrthoDB" id="1938112at2759"/>
<proteinExistence type="predicted"/>
<dbReference type="GO" id="GO:0016020">
    <property type="term" value="C:membrane"/>
    <property type="evidence" value="ECO:0007669"/>
    <property type="project" value="UniProtKB-SubCell"/>
</dbReference>
<dbReference type="InterPro" id="IPR051824">
    <property type="entry name" value="LRR_Rcpt-Like_S/T_Kinase"/>
</dbReference>
<dbReference type="InterPro" id="IPR011009">
    <property type="entry name" value="Kinase-like_dom_sf"/>
</dbReference>
<dbReference type="PANTHER" id="PTHR48006:SF66">
    <property type="entry name" value="PROTEIN KINASE DOMAIN-CONTAINING PROTEIN"/>
    <property type="match status" value="1"/>
</dbReference>
<evidence type="ECO:0000313" key="3">
    <source>
        <dbReference type="Proteomes" id="UP000828251"/>
    </source>
</evidence>
<evidence type="ECO:0008006" key="4">
    <source>
        <dbReference type="Google" id="ProtNLM"/>
    </source>
</evidence>
<dbReference type="SUPFAM" id="SSF56112">
    <property type="entry name" value="Protein kinase-like (PK-like)"/>
    <property type="match status" value="1"/>
</dbReference>
<dbReference type="Proteomes" id="UP000828251">
    <property type="component" value="Unassembled WGS sequence"/>
</dbReference>